<reference evidence="1" key="1">
    <citation type="submission" date="2020-08" db="EMBL/GenBank/DDBJ databases">
        <title>Genome public.</title>
        <authorList>
            <person name="Liu C."/>
            <person name="Sun Q."/>
        </authorList>
    </citation>
    <scope>NUCLEOTIDE SEQUENCE</scope>
    <source>
        <strain evidence="1">BX21</strain>
    </source>
</reference>
<dbReference type="Proteomes" id="UP000601171">
    <property type="component" value="Unassembled WGS sequence"/>
</dbReference>
<sequence>MIEITNIKDLENVFLKSTTQEDEKAILENLKIYKKLYIDNELKIWTGYRKRTEKYVADAVEDLKHGEFYKKTKREFVYRLGCIIDFKDTENKHKIWDIEKCNGYTKKRISSGEIVIYRFKNEEYYYFCIGKSAAGFSYGLSCFQINNIQKAKQLIEQGKYLELTTDETIELIKELTLYSKE</sequence>
<dbReference type="EMBL" id="JACRTG010000008">
    <property type="protein sequence ID" value="MBC8587122.1"/>
    <property type="molecule type" value="Genomic_DNA"/>
</dbReference>
<protein>
    <submittedName>
        <fullName evidence="1">Uncharacterized protein</fullName>
    </submittedName>
</protein>
<dbReference type="AlphaFoldDB" id="A0A926EV44"/>
<dbReference type="RefSeq" id="WP_262428594.1">
    <property type="nucleotide sequence ID" value="NZ_JACRTG010000008.1"/>
</dbReference>
<name>A0A926EV44_9FIRM</name>
<accession>A0A926EV44</accession>
<evidence type="ECO:0000313" key="1">
    <source>
        <dbReference type="EMBL" id="MBC8587122.1"/>
    </source>
</evidence>
<evidence type="ECO:0000313" key="2">
    <source>
        <dbReference type="Proteomes" id="UP000601171"/>
    </source>
</evidence>
<organism evidence="1 2">
    <name type="scientific">Paratissierella segnis</name>
    <dbReference type="NCBI Taxonomy" id="2763679"/>
    <lineage>
        <taxon>Bacteria</taxon>
        <taxon>Bacillati</taxon>
        <taxon>Bacillota</taxon>
        <taxon>Tissierellia</taxon>
        <taxon>Tissierellales</taxon>
        <taxon>Tissierellaceae</taxon>
        <taxon>Paratissierella</taxon>
    </lineage>
</organism>
<proteinExistence type="predicted"/>
<keyword evidence="2" id="KW-1185">Reference proteome</keyword>
<comment type="caution">
    <text evidence="1">The sequence shown here is derived from an EMBL/GenBank/DDBJ whole genome shotgun (WGS) entry which is preliminary data.</text>
</comment>
<gene>
    <name evidence="1" type="ORF">H8707_02545</name>
</gene>